<evidence type="ECO:0000256" key="2">
    <source>
        <dbReference type="SAM" id="SignalP"/>
    </source>
</evidence>
<protein>
    <recommendedName>
        <fullName evidence="5">Outer membrane protein TolC</fullName>
    </recommendedName>
</protein>
<sequence length="390" mass="45118">MQTLILLLSLTAAPLLAQDIYTPVLRQIEQNSKKLKTLQRQYEAKKISNKTGLTPANPEVEWGYFRGRPAELGVRQEIIVKQTLDFPTVYLYRKNLSDRQNRTAHYQYLTERMELMFAAKSLCIELVRYNALLALYDRILNNARRIATAYDRMSKAGSVNVLEYNKAILNLTNAENKLKLLNLERDRLLSELAVLNGGEAPEFAIDSYPAPEEMPDFDIWYTDAQANSPLLLTQKEQEHVGEQQLRLTRSETLPKLSVGYLGEFLTGERFQGITVGVSIPLWENKNHIRQAKAELLAARAETEESRTQHQRHYRNLYDRAKVLRQNIDRYNAVLVNNRNDALLFKAYDNGEISLLTYLLEVEYFFEAYEEKLNMERDLALVQAELTAHRL</sequence>
<dbReference type="SUPFAM" id="SSF56954">
    <property type="entry name" value="Outer membrane efflux proteins (OEP)"/>
    <property type="match status" value="1"/>
</dbReference>
<evidence type="ECO:0008006" key="5">
    <source>
        <dbReference type="Google" id="ProtNLM"/>
    </source>
</evidence>
<keyword evidence="1" id="KW-0175">Coiled coil</keyword>
<evidence type="ECO:0000256" key="1">
    <source>
        <dbReference type="SAM" id="Coils"/>
    </source>
</evidence>
<feature type="chain" id="PRO_5045478145" description="Outer membrane protein TolC" evidence="2">
    <location>
        <begin position="18"/>
        <end position="390"/>
    </location>
</feature>
<feature type="coiled-coil region" evidence="1">
    <location>
        <begin position="288"/>
        <end position="333"/>
    </location>
</feature>
<evidence type="ECO:0000313" key="4">
    <source>
        <dbReference type="Proteomes" id="UP000030101"/>
    </source>
</evidence>
<gene>
    <name evidence="3" type="ORF">HQ43_09280</name>
</gene>
<reference evidence="3 4" key="1">
    <citation type="submission" date="2014-08" db="EMBL/GenBank/DDBJ databases">
        <title>Porphyromonas canoris strain:OH2762 Genome sequencing.</title>
        <authorList>
            <person name="Wallis C."/>
            <person name="Deusch O."/>
            <person name="O'Flynn C."/>
            <person name="Davis I."/>
            <person name="Jospin G."/>
            <person name="Darling A.E."/>
            <person name="Coil D.A."/>
            <person name="Alexiev A."/>
            <person name="Horsfall A."/>
            <person name="Kirkwood N."/>
            <person name="Harris S."/>
            <person name="Eisen J.A."/>
        </authorList>
    </citation>
    <scope>NUCLEOTIDE SEQUENCE [LARGE SCALE GENOMIC DNA]</scope>
    <source>
        <strain evidence="4">COT-108 OH2762</strain>
    </source>
</reference>
<comment type="caution">
    <text evidence="3">The sequence shown here is derived from an EMBL/GenBank/DDBJ whole genome shotgun (WGS) entry which is preliminary data.</text>
</comment>
<dbReference type="InterPro" id="IPR010131">
    <property type="entry name" value="MdtP/NodT-like"/>
</dbReference>
<feature type="coiled-coil region" evidence="1">
    <location>
        <begin position="164"/>
        <end position="191"/>
    </location>
</feature>
<name>A0ABR4XKJ3_9PORP</name>
<organism evidence="3 4">
    <name type="scientific">Porphyromonas canoris</name>
    <dbReference type="NCBI Taxonomy" id="36875"/>
    <lineage>
        <taxon>Bacteria</taxon>
        <taxon>Pseudomonadati</taxon>
        <taxon>Bacteroidota</taxon>
        <taxon>Bacteroidia</taxon>
        <taxon>Bacteroidales</taxon>
        <taxon>Porphyromonadaceae</taxon>
        <taxon>Porphyromonas</taxon>
    </lineage>
</organism>
<dbReference type="Gene3D" id="1.20.1600.10">
    <property type="entry name" value="Outer membrane efflux proteins (OEP)"/>
    <property type="match status" value="1"/>
</dbReference>
<dbReference type="EMBL" id="JQZV01000013">
    <property type="protein sequence ID" value="KGN92201.1"/>
    <property type="molecule type" value="Genomic_DNA"/>
</dbReference>
<dbReference type="PANTHER" id="PTHR30203:SF24">
    <property type="entry name" value="BLR4935 PROTEIN"/>
    <property type="match status" value="1"/>
</dbReference>
<evidence type="ECO:0000313" key="3">
    <source>
        <dbReference type="EMBL" id="KGN92201.1"/>
    </source>
</evidence>
<keyword evidence="2" id="KW-0732">Signal</keyword>
<accession>A0ABR4XKJ3</accession>
<proteinExistence type="predicted"/>
<keyword evidence="4" id="KW-1185">Reference proteome</keyword>
<feature type="signal peptide" evidence="2">
    <location>
        <begin position="1"/>
        <end position="17"/>
    </location>
</feature>
<dbReference type="Proteomes" id="UP000030101">
    <property type="component" value="Unassembled WGS sequence"/>
</dbReference>
<dbReference type="PANTHER" id="PTHR30203">
    <property type="entry name" value="OUTER MEMBRANE CATION EFFLUX PROTEIN"/>
    <property type="match status" value="1"/>
</dbReference>